<comment type="similarity">
    <text evidence="1 5">Belongs to the FliD family.</text>
</comment>
<evidence type="ECO:0000313" key="9">
    <source>
        <dbReference type="Proteomes" id="UP000001508"/>
    </source>
</evidence>
<dbReference type="GO" id="GO:0071973">
    <property type="term" value="P:bacterial-type flagellum-dependent cell motility"/>
    <property type="evidence" value="ECO:0007669"/>
    <property type="project" value="TreeGrafter"/>
</dbReference>
<accession>D6Z6P1</accession>
<dbReference type="GO" id="GO:0007155">
    <property type="term" value="P:cell adhesion"/>
    <property type="evidence" value="ECO:0007669"/>
    <property type="project" value="InterPro"/>
</dbReference>
<comment type="subunit">
    <text evidence="2 5">Homopentamer.</text>
</comment>
<comment type="subcellular location">
    <subcellularLocation>
        <location evidence="5">Secreted</location>
    </subcellularLocation>
    <subcellularLocation>
        <location evidence="5">Bacterial flagellum</location>
    </subcellularLocation>
</comment>
<dbReference type="InterPro" id="IPR010809">
    <property type="entry name" value="FliD_C"/>
</dbReference>
<evidence type="ECO:0000259" key="7">
    <source>
        <dbReference type="Pfam" id="PF07195"/>
    </source>
</evidence>
<feature type="domain" description="Flagellar hook-associated protein 2 C-terminal" evidence="7">
    <location>
        <begin position="219"/>
        <end position="442"/>
    </location>
</feature>
<dbReference type="Proteomes" id="UP000001508">
    <property type="component" value="Chromosome"/>
</dbReference>
<reference evidence="9" key="1">
    <citation type="submission" date="2010-02" db="EMBL/GenBank/DDBJ databases">
        <title>Complete sequence of Desulfurivibrio alkaliphilus AHT2.</title>
        <authorList>
            <consortium name="US DOE Joint Genome Institute"/>
            <person name="Pitluck S."/>
            <person name="Chertkov O."/>
            <person name="Detter J.C."/>
            <person name="Han C."/>
            <person name="Tapia R."/>
            <person name="Larimer F."/>
            <person name="Land M."/>
            <person name="Hauser L."/>
            <person name="Kyrpides N."/>
            <person name="Mikhailova N."/>
            <person name="Sorokin D.Y."/>
            <person name="Muyzer G."/>
            <person name="Woyke T."/>
        </authorList>
    </citation>
    <scope>NUCLEOTIDE SEQUENCE [LARGE SCALE GENOMIC DNA]</scope>
    <source>
        <strain evidence="9">DSM 19089 / UNIQEM U267 / AHT2</strain>
    </source>
</reference>
<dbReference type="RefSeq" id="WP_013162531.1">
    <property type="nucleotide sequence ID" value="NC_014216.1"/>
</dbReference>
<dbReference type="EMBL" id="CP001940">
    <property type="protein sequence ID" value="ADH85000.1"/>
    <property type="molecule type" value="Genomic_DNA"/>
</dbReference>
<dbReference type="PANTHER" id="PTHR30288:SF0">
    <property type="entry name" value="FLAGELLAR HOOK-ASSOCIATED PROTEIN 2"/>
    <property type="match status" value="1"/>
</dbReference>
<dbReference type="PANTHER" id="PTHR30288">
    <property type="entry name" value="FLAGELLAR CAP/ASSEMBLY PROTEIN FLID"/>
    <property type="match status" value="1"/>
</dbReference>
<dbReference type="Pfam" id="PF02465">
    <property type="entry name" value="FliD_N"/>
    <property type="match status" value="1"/>
</dbReference>
<dbReference type="GO" id="GO:0005576">
    <property type="term" value="C:extracellular region"/>
    <property type="evidence" value="ECO:0007669"/>
    <property type="project" value="UniProtKB-SubCell"/>
</dbReference>
<evidence type="ECO:0000256" key="4">
    <source>
        <dbReference type="ARBA" id="ARBA00023143"/>
    </source>
</evidence>
<evidence type="ECO:0000256" key="2">
    <source>
        <dbReference type="ARBA" id="ARBA00011255"/>
    </source>
</evidence>
<dbReference type="AlphaFoldDB" id="D6Z6P1"/>
<keyword evidence="8" id="KW-0282">Flagellum</keyword>
<dbReference type="KEGG" id="dak:DaAHT2_0289"/>
<keyword evidence="4 5" id="KW-0975">Bacterial flagellum</keyword>
<keyword evidence="8" id="KW-0969">Cilium</keyword>
<dbReference type="InterPro" id="IPR040026">
    <property type="entry name" value="FliD"/>
</dbReference>
<organism evidence="8 9">
    <name type="scientific">Desulfurivibrio alkaliphilus (strain DSM 19089 / UNIQEM U267 / AHT2)</name>
    <dbReference type="NCBI Taxonomy" id="589865"/>
    <lineage>
        <taxon>Bacteria</taxon>
        <taxon>Pseudomonadati</taxon>
        <taxon>Thermodesulfobacteriota</taxon>
        <taxon>Desulfobulbia</taxon>
        <taxon>Desulfobulbales</taxon>
        <taxon>Desulfobulbaceae</taxon>
        <taxon>Desulfurivibrio</taxon>
    </lineage>
</organism>
<sequence>MSVGSISTLGVGSGLELQSILEDLRGIDEKQRLDPLKKNIDRYEAQLEAFTVVQNKLLDMRSHVRDLGLETTYLTSAASSSNESVATATAAAGVAEQSLSMEVERLASRSTLLSEGVADRGTVISDDASVFSYRVGDGDLVTVEVPEGTTLEGLVQLINNDPANAGVSARIIDNGDMDNPFQLILRANETGSNNFIQIEELPDASPAMDTRLEGEEPAALNASFILDGISYRRQGNTVANVIDGLTFELQQTGLTTLSVSQDTSNVRELVVDLVAAYNEVVQEIAGKSRFDEETGKPGVLARTTVSGLRHELQNLMTATYQGDESGAIRNMFDLGLEFQRDGSIVLNEEMLDEALAANPQAVRDFMLGDFKREAPGFADRLQDRLGSIASYGGQISTERNSAEDRIRDLETRIESERERLDRRYAVLTRQFIELDSYMSRMTQMSDYLTSQFDSLSQLAPGSRKK</sequence>
<dbReference type="GO" id="GO:0009421">
    <property type="term" value="C:bacterial-type flagellum filament cap"/>
    <property type="evidence" value="ECO:0007669"/>
    <property type="project" value="InterPro"/>
</dbReference>
<keyword evidence="5" id="KW-0964">Secreted</keyword>
<evidence type="ECO:0000259" key="6">
    <source>
        <dbReference type="Pfam" id="PF02465"/>
    </source>
</evidence>
<keyword evidence="3" id="KW-0175">Coiled coil</keyword>
<dbReference type="InParanoid" id="D6Z6P1"/>
<feature type="domain" description="Flagellar hook-associated protein 2 N-terminal" evidence="6">
    <location>
        <begin position="13"/>
        <end position="109"/>
    </location>
</feature>
<gene>
    <name evidence="8" type="ordered locus">DaAHT2_0289</name>
</gene>
<proteinExistence type="inferred from homology"/>
<evidence type="ECO:0000256" key="1">
    <source>
        <dbReference type="ARBA" id="ARBA00009764"/>
    </source>
</evidence>
<dbReference type="STRING" id="589865.DaAHT2_0289"/>
<dbReference type="GO" id="GO:0009424">
    <property type="term" value="C:bacterial-type flagellum hook"/>
    <property type="evidence" value="ECO:0007669"/>
    <property type="project" value="UniProtKB-UniRule"/>
</dbReference>
<comment type="function">
    <text evidence="5">Required for morphogenesis and for the elongation of the flagellar filament by facilitating polymerization of the flagellin monomers at the tip of growing filament. Forms a capping structure, which prevents flagellin subunits (transported through the central channel of the flagellum) from leaking out without polymerization at the distal end.</text>
</comment>
<evidence type="ECO:0000256" key="3">
    <source>
        <dbReference type="ARBA" id="ARBA00023054"/>
    </source>
</evidence>
<name>D6Z6P1_DESAT</name>
<dbReference type="HOGENOM" id="CLU_015182_5_0_7"/>
<keyword evidence="9" id="KW-1185">Reference proteome</keyword>
<dbReference type="eggNOG" id="COG1345">
    <property type="taxonomic scope" value="Bacteria"/>
</dbReference>
<evidence type="ECO:0000256" key="5">
    <source>
        <dbReference type="RuleBase" id="RU362066"/>
    </source>
</evidence>
<evidence type="ECO:0000313" key="8">
    <source>
        <dbReference type="EMBL" id="ADH85000.1"/>
    </source>
</evidence>
<dbReference type="FunCoup" id="D6Z6P1">
    <property type="interactions" value="44"/>
</dbReference>
<dbReference type="OrthoDB" id="1530at2"/>
<dbReference type="InterPro" id="IPR003481">
    <property type="entry name" value="FliD_N"/>
</dbReference>
<dbReference type="Pfam" id="PF07195">
    <property type="entry name" value="FliD_C"/>
    <property type="match status" value="1"/>
</dbReference>
<protein>
    <recommendedName>
        <fullName evidence="5">Flagellar hook-associated protein 2</fullName>
        <shortName evidence="5">HAP2</shortName>
    </recommendedName>
    <alternativeName>
        <fullName evidence="5">Flagellar cap protein</fullName>
    </alternativeName>
</protein>
<keyword evidence="8" id="KW-0966">Cell projection</keyword>